<organism evidence="2 3">
    <name type="scientific">Desulfuromusa kysingii</name>
    <dbReference type="NCBI Taxonomy" id="37625"/>
    <lineage>
        <taxon>Bacteria</taxon>
        <taxon>Pseudomonadati</taxon>
        <taxon>Thermodesulfobacteriota</taxon>
        <taxon>Desulfuromonadia</taxon>
        <taxon>Desulfuromonadales</taxon>
        <taxon>Geopsychrobacteraceae</taxon>
        <taxon>Desulfuromusa</taxon>
    </lineage>
</organism>
<dbReference type="SUPFAM" id="SSF54523">
    <property type="entry name" value="Pili subunits"/>
    <property type="match status" value="1"/>
</dbReference>
<keyword evidence="3" id="KW-1185">Reference proteome</keyword>
<dbReference type="InterPro" id="IPR045584">
    <property type="entry name" value="Pilin-like"/>
</dbReference>
<feature type="transmembrane region" description="Helical" evidence="1">
    <location>
        <begin position="6"/>
        <end position="27"/>
    </location>
</feature>
<evidence type="ECO:0000313" key="2">
    <source>
        <dbReference type="EMBL" id="SDZ90181.1"/>
    </source>
</evidence>
<dbReference type="InterPro" id="IPR012902">
    <property type="entry name" value="N_methyl_site"/>
</dbReference>
<dbReference type="Pfam" id="PF07963">
    <property type="entry name" value="N_methyl"/>
    <property type="match status" value="1"/>
</dbReference>
<dbReference type="PANTHER" id="PTHR30093">
    <property type="entry name" value="GENERAL SECRETION PATHWAY PROTEIN G"/>
    <property type="match status" value="1"/>
</dbReference>
<dbReference type="RefSeq" id="WP_092344714.1">
    <property type="nucleotide sequence ID" value="NZ_FNQN01000002.1"/>
</dbReference>
<dbReference type="PANTHER" id="PTHR30093:SF7">
    <property type="entry name" value="MSHA MAJOR PILIN SUBUNIT MSHA"/>
    <property type="match status" value="1"/>
</dbReference>
<dbReference type="OrthoDB" id="5406097at2"/>
<name>A0A1H3WTW1_9BACT</name>
<keyword evidence="1" id="KW-1133">Transmembrane helix</keyword>
<evidence type="ECO:0000313" key="3">
    <source>
        <dbReference type="Proteomes" id="UP000199409"/>
    </source>
</evidence>
<protein>
    <submittedName>
        <fullName evidence="2">MSHA pilin protein MshA</fullName>
    </submittedName>
</protein>
<gene>
    <name evidence="2" type="ORF">SAMN05660420_00659</name>
</gene>
<accession>A0A1H3WTW1</accession>
<dbReference type="NCBIfam" id="TIGR02532">
    <property type="entry name" value="IV_pilin_GFxxxE"/>
    <property type="match status" value="1"/>
</dbReference>
<keyword evidence="1" id="KW-0812">Transmembrane</keyword>
<reference evidence="2 3" key="1">
    <citation type="submission" date="2016-10" db="EMBL/GenBank/DDBJ databases">
        <authorList>
            <person name="de Groot N.N."/>
        </authorList>
    </citation>
    <scope>NUCLEOTIDE SEQUENCE [LARGE SCALE GENOMIC DNA]</scope>
    <source>
        <strain evidence="2 3">DSM 7343</strain>
    </source>
</reference>
<evidence type="ECO:0000256" key="1">
    <source>
        <dbReference type="SAM" id="Phobius"/>
    </source>
</evidence>
<dbReference type="EMBL" id="FNQN01000002">
    <property type="protein sequence ID" value="SDZ90181.1"/>
    <property type="molecule type" value="Genomic_DNA"/>
</dbReference>
<dbReference type="AlphaFoldDB" id="A0A1H3WTW1"/>
<proteinExistence type="predicted"/>
<dbReference type="Gene3D" id="3.30.700.10">
    <property type="entry name" value="Glycoprotein, Type 4 Pilin"/>
    <property type="match status" value="1"/>
</dbReference>
<keyword evidence="1" id="KW-0472">Membrane</keyword>
<sequence>MKNQNGFTLIELVVVIVILGILAAVAVPKFVDMQVDARESAVAGLGGAIQSATALAHAQALVKGADVTAASGQTVDMEGTSIALVYGYPAAAAAGTAGSIESAVALSGFSYDAGTFTLDDAPDGATGCDVTYVEATDTTAATVTIDITDCE</sequence>
<dbReference type="Proteomes" id="UP000199409">
    <property type="component" value="Unassembled WGS sequence"/>
</dbReference>
<dbReference type="STRING" id="37625.SAMN05660420_00659"/>